<dbReference type="InterPro" id="IPR018247">
    <property type="entry name" value="EF_Hand_1_Ca_BS"/>
</dbReference>
<dbReference type="Pfam" id="PF13202">
    <property type="entry name" value="EF-hand_5"/>
    <property type="match status" value="3"/>
</dbReference>
<organism evidence="5 6">
    <name type="scientific">Haloferula rosea</name>
    <dbReference type="NCBI Taxonomy" id="490093"/>
    <lineage>
        <taxon>Bacteria</taxon>
        <taxon>Pseudomonadati</taxon>
        <taxon>Verrucomicrobiota</taxon>
        <taxon>Verrucomicrobiia</taxon>
        <taxon>Verrucomicrobiales</taxon>
        <taxon>Verrucomicrobiaceae</taxon>
        <taxon>Haloferula</taxon>
    </lineage>
</organism>
<reference evidence="5" key="1">
    <citation type="submission" date="2021-01" db="EMBL/GenBank/DDBJ databases">
        <title>Modified the classification status of verrucomicrobia.</title>
        <authorList>
            <person name="Feng X."/>
        </authorList>
    </citation>
    <scope>NUCLEOTIDE SEQUENCE</scope>
    <source>
        <strain evidence="5">KCTC 22201</strain>
    </source>
</reference>
<keyword evidence="3" id="KW-0732">Signal</keyword>
<dbReference type="SUPFAM" id="SSF47473">
    <property type="entry name" value="EF-hand"/>
    <property type="match status" value="1"/>
</dbReference>
<dbReference type="InterPro" id="IPR002048">
    <property type="entry name" value="EF_hand_dom"/>
</dbReference>
<keyword evidence="1" id="KW-0479">Metal-binding</keyword>
<feature type="chain" id="PRO_5037139223" description="EF-hand domain-containing protein" evidence="3">
    <location>
        <begin position="18"/>
        <end position="137"/>
    </location>
</feature>
<dbReference type="EMBL" id="JAENII010000016">
    <property type="protein sequence ID" value="MBK1828718.1"/>
    <property type="molecule type" value="Genomic_DNA"/>
</dbReference>
<dbReference type="PROSITE" id="PS50222">
    <property type="entry name" value="EF_HAND_2"/>
    <property type="match status" value="2"/>
</dbReference>
<feature type="domain" description="EF-hand" evidence="4">
    <location>
        <begin position="44"/>
        <end position="79"/>
    </location>
</feature>
<feature type="domain" description="EF-hand" evidence="4">
    <location>
        <begin position="109"/>
        <end position="135"/>
    </location>
</feature>
<dbReference type="Gene3D" id="1.10.238.10">
    <property type="entry name" value="EF-hand"/>
    <property type="match status" value="2"/>
</dbReference>
<evidence type="ECO:0000313" key="6">
    <source>
        <dbReference type="Proteomes" id="UP000658278"/>
    </source>
</evidence>
<evidence type="ECO:0000256" key="3">
    <source>
        <dbReference type="SAM" id="SignalP"/>
    </source>
</evidence>
<accession>A0A934RFL9</accession>
<evidence type="ECO:0000313" key="5">
    <source>
        <dbReference type="EMBL" id="MBK1828718.1"/>
    </source>
</evidence>
<feature type="signal peptide" evidence="3">
    <location>
        <begin position="1"/>
        <end position="17"/>
    </location>
</feature>
<dbReference type="PANTHER" id="PTHR10827:SF98">
    <property type="entry name" value="45 KDA CALCIUM-BINDING PROTEIN"/>
    <property type="match status" value="1"/>
</dbReference>
<evidence type="ECO:0000259" key="4">
    <source>
        <dbReference type="PROSITE" id="PS50222"/>
    </source>
</evidence>
<protein>
    <recommendedName>
        <fullName evidence="4">EF-hand domain-containing protein</fullName>
    </recommendedName>
</protein>
<dbReference type="InterPro" id="IPR011992">
    <property type="entry name" value="EF-hand-dom_pair"/>
</dbReference>
<dbReference type="SMART" id="SM00054">
    <property type="entry name" value="EFh"/>
    <property type="match status" value="2"/>
</dbReference>
<name>A0A934RFL9_9BACT</name>
<gene>
    <name evidence="5" type="ORF">JIN81_16915</name>
</gene>
<dbReference type="AlphaFoldDB" id="A0A934RFL9"/>
<dbReference type="Proteomes" id="UP000658278">
    <property type="component" value="Unassembled WGS sequence"/>
</dbReference>
<sequence>MKLIMPLLPLLFLASCATNSTSSPEQRFKQADKDGNGSVERVEVTKLIIAEAFEMYDSNSDGVVTEAEFVAAGGTAENFRKVNQSGSGKVTLAEAQASPLVFNTFVGSFDEADANKDGKVTLAEYQSYLELRDAAVR</sequence>
<keyword evidence="6" id="KW-1185">Reference proteome</keyword>
<proteinExistence type="predicted"/>
<keyword evidence="2" id="KW-0677">Repeat</keyword>
<dbReference type="PROSITE" id="PS00018">
    <property type="entry name" value="EF_HAND_1"/>
    <property type="match status" value="2"/>
</dbReference>
<dbReference type="GO" id="GO:0005509">
    <property type="term" value="F:calcium ion binding"/>
    <property type="evidence" value="ECO:0007669"/>
    <property type="project" value="InterPro"/>
</dbReference>
<evidence type="ECO:0000256" key="1">
    <source>
        <dbReference type="ARBA" id="ARBA00022723"/>
    </source>
</evidence>
<dbReference type="PROSITE" id="PS51257">
    <property type="entry name" value="PROKAR_LIPOPROTEIN"/>
    <property type="match status" value="1"/>
</dbReference>
<comment type="caution">
    <text evidence="5">The sequence shown here is derived from an EMBL/GenBank/DDBJ whole genome shotgun (WGS) entry which is preliminary data.</text>
</comment>
<dbReference type="PANTHER" id="PTHR10827">
    <property type="entry name" value="RETICULOCALBIN"/>
    <property type="match status" value="1"/>
</dbReference>
<evidence type="ECO:0000256" key="2">
    <source>
        <dbReference type="ARBA" id="ARBA00022737"/>
    </source>
</evidence>